<dbReference type="Proteomes" id="UP001294444">
    <property type="component" value="Unassembled WGS sequence"/>
</dbReference>
<dbReference type="SUPFAM" id="SSF55307">
    <property type="entry name" value="Tubulin C-terminal domain-like"/>
    <property type="match status" value="1"/>
</dbReference>
<dbReference type="AlphaFoldDB" id="A0AAJ4XU23"/>
<dbReference type="InterPro" id="IPR002453">
    <property type="entry name" value="Beta_tubulin"/>
</dbReference>
<evidence type="ECO:0000256" key="11">
    <source>
        <dbReference type="ARBA" id="ARBA00023212"/>
    </source>
</evidence>
<dbReference type="SMART" id="SM00864">
    <property type="entry name" value="Tubulin"/>
    <property type="match status" value="1"/>
</dbReference>
<evidence type="ECO:0000256" key="13">
    <source>
        <dbReference type="RuleBase" id="RU000352"/>
    </source>
</evidence>
<dbReference type="EMBL" id="OAPG01000019">
    <property type="protein sequence ID" value="SNX87398.1"/>
    <property type="molecule type" value="Genomic_DNA"/>
</dbReference>
<protein>
    <recommendedName>
        <fullName evidence="13">Tubulin beta chain</fullName>
    </recommendedName>
</protein>
<keyword evidence="8 13" id="KW-0547">Nucleotide-binding</keyword>
<dbReference type="InterPro" id="IPR013838">
    <property type="entry name" value="Beta-tubulin_BS"/>
</dbReference>
<dbReference type="GO" id="GO:0003924">
    <property type="term" value="F:GTPase activity"/>
    <property type="evidence" value="ECO:0007669"/>
    <property type="project" value="InterPro"/>
</dbReference>
<dbReference type="Gene3D" id="3.30.1330.20">
    <property type="entry name" value="Tubulin/FtsZ, C-terminal domain"/>
    <property type="match status" value="1"/>
</dbReference>
<dbReference type="InterPro" id="IPR023123">
    <property type="entry name" value="Tubulin_C"/>
</dbReference>
<evidence type="ECO:0000256" key="9">
    <source>
        <dbReference type="ARBA" id="ARBA00022842"/>
    </source>
</evidence>
<feature type="region of interest" description="Disordered" evidence="14">
    <location>
        <begin position="446"/>
        <end position="473"/>
    </location>
</feature>
<evidence type="ECO:0000313" key="17">
    <source>
        <dbReference type="EMBL" id="SNX87398.1"/>
    </source>
</evidence>
<keyword evidence="18" id="KW-1185">Reference proteome</keyword>
<evidence type="ECO:0000259" key="16">
    <source>
        <dbReference type="SMART" id="SM00865"/>
    </source>
</evidence>
<evidence type="ECO:0000256" key="5">
    <source>
        <dbReference type="ARBA" id="ARBA00022490"/>
    </source>
</evidence>
<dbReference type="FunFam" id="1.10.287.600:FF:000013">
    <property type="entry name" value="Tubulin beta chain"/>
    <property type="match status" value="1"/>
</dbReference>
<keyword evidence="7" id="KW-0479">Metal-binding</keyword>
<comment type="caution">
    <text evidence="17">The sequence shown here is derived from an EMBL/GenBank/DDBJ whole genome shotgun (WGS) entry which is preliminary data.</text>
</comment>
<dbReference type="Gene3D" id="1.10.287.600">
    <property type="entry name" value="Helix hairpin bin"/>
    <property type="match status" value="1"/>
</dbReference>
<evidence type="ECO:0000256" key="10">
    <source>
        <dbReference type="ARBA" id="ARBA00023134"/>
    </source>
</evidence>
<dbReference type="GO" id="GO:0007017">
    <property type="term" value="P:microtubule-based process"/>
    <property type="evidence" value="ECO:0007669"/>
    <property type="project" value="InterPro"/>
</dbReference>
<organism evidence="17 18">
    <name type="scientific">Melanopsichium pennsylvanicum</name>
    <dbReference type="NCBI Taxonomy" id="63383"/>
    <lineage>
        <taxon>Eukaryota</taxon>
        <taxon>Fungi</taxon>
        <taxon>Dikarya</taxon>
        <taxon>Basidiomycota</taxon>
        <taxon>Ustilaginomycotina</taxon>
        <taxon>Ustilaginomycetes</taxon>
        <taxon>Ustilaginales</taxon>
        <taxon>Ustilaginaceae</taxon>
        <taxon>Melanopsichium</taxon>
    </lineage>
</organism>
<dbReference type="FunFam" id="3.40.50.1440:FF:000006">
    <property type="entry name" value="Tubulin beta chain"/>
    <property type="match status" value="1"/>
</dbReference>
<evidence type="ECO:0000256" key="2">
    <source>
        <dbReference type="ARBA" id="ARBA00004245"/>
    </source>
</evidence>
<feature type="domain" description="Tubulin/FtsZ GTPase" evidence="15">
    <location>
        <begin position="48"/>
        <end position="246"/>
    </location>
</feature>
<dbReference type="PANTHER" id="PTHR11588">
    <property type="entry name" value="TUBULIN"/>
    <property type="match status" value="1"/>
</dbReference>
<dbReference type="InterPro" id="IPR037103">
    <property type="entry name" value="Tubulin/FtsZ-like_C"/>
</dbReference>
<dbReference type="CDD" id="cd02187">
    <property type="entry name" value="beta_tubulin"/>
    <property type="match status" value="1"/>
</dbReference>
<feature type="domain" description="Tubulin/FtsZ 2-layer sandwich" evidence="16">
    <location>
        <begin position="248"/>
        <end position="385"/>
    </location>
</feature>
<dbReference type="PRINTS" id="PR01161">
    <property type="entry name" value="TUBULIN"/>
</dbReference>
<dbReference type="InterPro" id="IPR003008">
    <property type="entry name" value="Tubulin_FtsZ_GTPase"/>
</dbReference>
<dbReference type="PRINTS" id="PR01163">
    <property type="entry name" value="BETATUBULIN"/>
</dbReference>
<dbReference type="GO" id="GO:0005525">
    <property type="term" value="F:GTP binding"/>
    <property type="evidence" value="ECO:0007669"/>
    <property type="project" value="UniProtKB-UniRule"/>
</dbReference>
<evidence type="ECO:0000256" key="4">
    <source>
        <dbReference type="ARBA" id="ARBA00011747"/>
    </source>
</evidence>
<keyword evidence="11" id="KW-0206">Cytoskeleton</keyword>
<evidence type="ECO:0000256" key="14">
    <source>
        <dbReference type="SAM" id="MobiDB-lite"/>
    </source>
</evidence>
<comment type="subcellular location">
    <subcellularLocation>
        <location evidence="2">Cytoplasm</location>
        <location evidence="2">Cytoskeleton</location>
    </subcellularLocation>
</comment>
<comment type="function">
    <text evidence="12 13">Tubulin is the major constituent of microtubules, a cylinder consisting of laterally associated linear protofilaments composed of alpha- and beta-tubulin heterodimers. Microtubules grow by the addition of GTP-tubulin dimers to the microtubule end, where a stabilizing cap forms. Below the cap, tubulin dimers are in GDP-bound state, owing to GTPase activity of alpha-tubulin.</text>
</comment>
<evidence type="ECO:0000259" key="15">
    <source>
        <dbReference type="SMART" id="SM00864"/>
    </source>
</evidence>
<evidence type="ECO:0000256" key="1">
    <source>
        <dbReference type="ARBA" id="ARBA00001946"/>
    </source>
</evidence>
<evidence type="ECO:0000256" key="12">
    <source>
        <dbReference type="ARBA" id="ARBA00034296"/>
    </source>
</evidence>
<dbReference type="InterPro" id="IPR000217">
    <property type="entry name" value="Tubulin"/>
</dbReference>
<feature type="compositionally biased region" description="Low complexity" evidence="14">
    <location>
        <begin position="451"/>
        <end position="465"/>
    </location>
</feature>
<dbReference type="GO" id="GO:0005874">
    <property type="term" value="C:microtubule"/>
    <property type="evidence" value="ECO:0007669"/>
    <property type="project" value="UniProtKB-KW"/>
</dbReference>
<comment type="similarity">
    <text evidence="3 13">Belongs to the tubulin family.</text>
</comment>
<dbReference type="InterPro" id="IPR018316">
    <property type="entry name" value="Tubulin/FtsZ_2-layer-sand-dom"/>
</dbReference>
<accession>A0AAJ4XU23</accession>
<evidence type="ECO:0000256" key="3">
    <source>
        <dbReference type="ARBA" id="ARBA00009636"/>
    </source>
</evidence>
<dbReference type="Pfam" id="PF03953">
    <property type="entry name" value="Tubulin_C"/>
    <property type="match status" value="1"/>
</dbReference>
<comment type="subunit">
    <text evidence="4 13">Dimer of alpha and beta chains. A typical microtubule is a hollow water-filled tube with an outer diameter of 25 nm and an inner diameter of 15 nM. Alpha-beta heterodimers associate head-to-tail to form protofilaments running lengthwise along the microtubule wall with the beta-tubulin subunit facing the microtubule plus end conferring a structural polarity. Microtubules usually have 13 protofilaments but different protofilament numbers can be found in some organisms and specialized cells.</text>
</comment>
<dbReference type="SMART" id="SM00865">
    <property type="entry name" value="Tubulin_C"/>
    <property type="match status" value="1"/>
</dbReference>
<evidence type="ECO:0000256" key="7">
    <source>
        <dbReference type="ARBA" id="ARBA00022723"/>
    </source>
</evidence>
<proteinExistence type="inferred from homology"/>
<dbReference type="PROSITE" id="PS00228">
    <property type="entry name" value="TUBULIN_B_AUTOREG"/>
    <property type="match status" value="1"/>
</dbReference>
<dbReference type="GO" id="GO:0005200">
    <property type="term" value="F:structural constituent of cytoskeleton"/>
    <property type="evidence" value="ECO:0007669"/>
    <property type="project" value="InterPro"/>
</dbReference>
<keyword evidence="6 13" id="KW-0493">Microtubule</keyword>
<sequence length="473" mass="53015">MRELITFAVGQAGNQISSAFWQSILNEHGLDGGGRYIGDNEAEQLSKVGVFFEPSGQEGKFVPRSIQVDLEPGTMDTIRSGPLGKLFRPDNYINGESGAGNNFSKGYYTEGAELLDQVLDAARKEAEKADMLQGFQLVHSLGGGTGSGLGTNLLTKLREEFPDRMLATWSVLPSPKVSDTVVEPYNATLSFHQLVENSDMTFCLDNEALYDICQRTLRTKNPTYADLNSIISYAMSGCSTTLRFPGQLNSDLRKMGVNLVPFPRLHFFTTGFAPLVAPGSKAYQSLKTSELISQGYDPKNIMAAIDPRHGKYLTVAAIFRGNVNARDVENEMYNLREKNPSGFVEWIPNNVLTSLCNVAPPQLKMSATFIANTTSIQELFKRTHDQFSLMFRRKAFLHWYTGEGMDEMEFTEAESNLMDLIAEYQQYESAGVDEEEAELYQDEYQEEQYHQEQQYPQDAQQYADDSVQYADQQ</sequence>
<keyword evidence="9" id="KW-0460">Magnesium</keyword>
<comment type="cofactor">
    <cofactor evidence="1">
        <name>Mg(2+)</name>
        <dbReference type="ChEBI" id="CHEBI:18420"/>
    </cofactor>
</comment>
<dbReference type="PROSITE" id="PS00227">
    <property type="entry name" value="TUBULIN"/>
    <property type="match status" value="1"/>
</dbReference>
<keyword evidence="10 13" id="KW-0342">GTP-binding</keyword>
<dbReference type="InterPro" id="IPR017975">
    <property type="entry name" value="Tubulin_CS"/>
</dbReference>
<dbReference type="InterPro" id="IPR008280">
    <property type="entry name" value="Tub_FtsZ_C"/>
</dbReference>
<evidence type="ECO:0000313" key="18">
    <source>
        <dbReference type="Proteomes" id="UP001294444"/>
    </source>
</evidence>
<evidence type="ECO:0000256" key="8">
    <source>
        <dbReference type="ARBA" id="ARBA00022741"/>
    </source>
</evidence>
<dbReference type="SUPFAM" id="SSF52490">
    <property type="entry name" value="Tubulin nucleotide-binding domain-like"/>
    <property type="match status" value="1"/>
</dbReference>
<keyword evidence="5" id="KW-0963">Cytoplasm</keyword>
<dbReference type="GO" id="GO:0046872">
    <property type="term" value="F:metal ion binding"/>
    <property type="evidence" value="ECO:0007669"/>
    <property type="project" value="UniProtKB-KW"/>
</dbReference>
<reference evidence="17" key="1">
    <citation type="submission" date="2023-10" db="EMBL/GenBank/DDBJ databases">
        <authorList>
            <person name="Guldener U."/>
        </authorList>
    </citation>
    <scope>NUCLEOTIDE SEQUENCE</scope>
    <source>
        <strain evidence="17">Mp4</strain>
    </source>
</reference>
<dbReference type="InterPro" id="IPR036525">
    <property type="entry name" value="Tubulin/FtsZ_GTPase_sf"/>
</dbReference>
<dbReference type="Pfam" id="PF00091">
    <property type="entry name" value="Tubulin"/>
    <property type="match status" value="1"/>
</dbReference>
<dbReference type="Gene3D" id="3.40.50.1440">
    <property type="entry name" value="Tubulin/FtsZ, GTPase domain"/>
    <property type="match status" value="1"/>
</dbReference>
<gene>
    <name evidence="17" type="ORF">MEPE_06108</name>
</gene>
<evidence type="ECO:0000256" key="6">
    <source>
        <dbReference type="ARBA" id="ARBA00022701"/>
    </source>
</evidence>
<dbReference type="FunFam" id="3.30.1330.20:FF:000009">
    <property type="entry name" value="Tubulin beta chain"/>
    <property type="match status" value="1"/>
</dbReference>
<name>A0AAJ4XU23_9BASI</name>